<reference evidence="1 2" key="1">
    <citation type="journal article" date="2017" name="Plant Biotechnol. J.">
        <title>A comprehensive draft genome sequence for lupin (Lupinus angustifolius), an emerging health food: insights into plant-microbe interactions and legume evolution.</title>
        <authorList>
            <person name="Hane J.K."/>
            <person name="Ming Y."/>
            <person name="Kamphuis L.G."/>
            <person name="Nelson M.N."/>
            <person name="Garg G."/>
            <person name="Atkins C.A."/>
            <person name="Bayer P.E."/>
            <person name="Bravo A."/>
            <person name="Bringans S."/>
            <person name="Cannon S."/>
            <person name="Edwards D."/>
            <person name="Foley R."/>
            <person name="Gao L.L."/>
            <person name="Harrison M.J."/>
            <person name="Huang W."/>
            <person name="Hurgobin B."/>
            <person name="Li S."/>
            <person name="Liu C.W."/>
            <person name="McGrath A."/>
            <person name="Morahan G."/>
            <person name="Murray J."/>
            <person name="Weller J."/>
            <person name="Jian J."/>
            <person name="Singh K.B."/>
        </authorList>
    </citation>
    <scope>NUCLEOTIDE SEQUENCE [LARGE SCALE GENOMIC DNA]</scope>
    <source>
        <strain evidence="2">cv. Tanjil</strain>
        <tissue evidence="1">Whole plant</tissue>
    </source>
</reference>
<dbReference type="AlphaFoldDB" id="A0A4P1RH38"/>
<dbReference type="EMBL" id="CM007366">
    <property type="protein sequence ID" value="OIW10627.1"/>
    <property type="molecule type" value="Genomic_DNA"/>
</dbReference>
<proteinExistence type="predicted"/>
<accession>A0A4P1RH38</accession>
<name>A0A4P1RH38_LUPAN</name>
<organism evidence="1 2">
    <name type="scientific">Lupinus angustifolius</name>
    <name type="common">Narrow-leaved blue lupine</name>
    <dbReference type="NCBI Taxonomy" id="3871"/>
    <lineage>
        <taxon>Eukaryota</taxon>
        <taxon>Viridiplantae</taxon>
        <taxon>Streptophyta</taxon>
        <taxon>Embryophyta</taxon>
        <taxon>Tracheophyta</taxon>
        <taxon>Spermatophyta</taxon>
        <taxon>Magnoliopsida</taxon>
        <taxon>eudicotyledons</taxon>
        <taxon>Gunneridae</taxon>
        <taxon>Pentapetalae</taxon>
        <taxon>rosids</taxon>
        <taxon>fabids</taxon>
        <taxon>Fabales</taxon>
        <taxon>Fabaceae</taxon>
        <taxon>Papilionoideae</taxon>
        <taxon>50 kb inversion clade</taxon>
        <taxon>genistoids sensu lato</taxon>
        <taxon>core genistoids</taxon>
        <taxon>Genisteae</taxon>
        <taxon>Lupinus</taxon>
    </lineage>
</organism>
<dbReference type="Gramene" id="OIW10627">
    <property type="protein sequence ID" value="OIW10627"/>
    <property type="gene ID" value="TanjilG_15999"/>
</dbReference>
<evidence type="ECO:0000313" key="2">
    <source>
        <dbReference type="Proteomes" id="UP000188354"/>
    </source>
</evidence>
<dbReference type="Proteomes" id="UP000188354">
    <property type="component" value="Chromosome LG06"/>
</dbReference>
<protein>
    <submittedName>
        <fullName evidence="1">Uncharacterized protein</fullName>
    </submittedName>
</protein>
<keyword evidence="2" id="KW-1185">Reference proteome</keyword>
<sequence length="95" mass="10754">MLVELCPVPKVSYIKIFSVLLYCMISTQNCYSSSLSHHQIWFLKSKEAIELYSGKLMGSVLPDTFSVIFKVFSLGFICHDQRAHELAMAGLFVCI</sequence>
<evidence type="ECO:0000313" key="1">
    <source>
        <dbReference type="EMBL" id="OIW10627.1"/>
    </source>
</evidence>
<gene>
    <name evidence="1" type="ORF">TanjilG_15999</name>
</gene>